<dbReference type="RefSeq" id="WP_355668088.1">
    <property type="nucleotide sequence ID" value="NZ_JBEXRX010000203.1"/>
</dbReference>
<sequence>MALCPSTGCGHTGYAQPAAENIAKGQSRPHEVIHAWLNSPGHRANLLNPDFSVGLHLDSGPWWTQNFGYA</sequence>
<dbReference type="Pfam" id="PF00188">
    <property type="entry name" value="CAP"/>
    <property type="match status" value="1"/>
</dbReference>
<evidence type="ECO:0000313" key="2">
    <source>
        <dbReference type="EMBL" id="MEU0156580.1"/>
    </source>
</evidence>
<dbReference type="CDD" id="cd05379">
    <property type="entry name" value="CAP_bacterial"/>
    <property type="match status" value="1"/>
</dbReference>
<dbReference type="PANTHER" id="PTHR31157:SF1">
    <property type="entry name" value="SCP DOMAIN-CONTAINING PROTEIN"/>
    <property type="match status" value="1"/>
</dbReference>
<name>A0ABV2VUV6_9ACTN</name>
<reference evidence="2 3" key="1">
    <citation type="submission" date="2024-06" db="EMBL/GenBank/DDBJ databases">
        <title>The Natural Products Discovery Center: Release of the First 8490 Sequenced Strains for Exploring Actinobacteria Biosynthetic Diversity.</title>
        <authorList>
            <person name="Kalkreuter E."/>
            <person name="Kautsar S.A."/>
            <person name="Yang D."/>
            <person name="Bader C.D."/>
            <person name="Teijaro C.N."/>
            <person name="Fluegel L."/>
            <person name="Davis C.M."/>
            <person name="Simpson J.R."/>
            <person name="Lauterbach L."/>
            <person name="Steele A.D."/>
            <person name="Gui C."/>
            <person name="Meng S."/>
            <person name="Li G."/>
            <person name="Viehrig K."/>
            <person name="Ye F."/>
            <person name="Su P."/>
            <person name="Kiefer A.F."/>
            <person name="Nichols A."/>
            <person name="Cepeda A.J."/>
            <person name="Yan W."/>
            <person name="Fan B."/>
            <person name="Jiang Y."/>
            <person name="Adhikari A."/>
            <person name="Zheng C.-J."/>
            <person name="Schuster L."/>
            <person name="Cowan T.M."/>
            <person name="Smanski M.J."/>
            <person name="Chevrette M.G."/>
            <person name="De Carvalho L.P.S."/>
            <person name="Shen B."/>
        </authorList>
    </citation>
    <scope>NUCLEOTIDE SEQUENCE [LARGE SCALE GENOMIC DNA]</scope>
    <source>
        <strain evidence="2 3">NPDC006286</strain>
    </source>
</reference>
<dbReference type="SUPFAM" id="SSF55797">
    <property type="entry name" value="PR-1-like"/>
    <property type="match status" value="1"/>
</dbReference>
<dbReference type="Gene3D" id="3.40.33.10">
    <property type="entry name" value="CAP"/>
    <property type="match status" value="1"/>
</dbReference>
<comment type="caution">
    <text evidence="2">The sequence shown here is derived from an EMBL/GenBank/DDBJ whole genome shotgun (WGS) entry which is preliminary data.</text>
</comment>
<organism evidence="2 3">
    <name type="scientific">Micromonospora fulviviridis</name>
    <dbReference type="NCBI Taxonomy" id="47860"/>
    <lineage>
        <taxon>Bacteria</taxon>
        <taxon>Bacillati</taxon>
        <taxon>Actinomycetota</taxon>
        <taxon>Actinomycetes</taxon>
        <taxon>Micromonosporales</taxon>
        <taxon>Micromonosporaceae</taxon>
        <taxon>Micromonospora</taxon>
    </lineage>
</organism>
<dbReference type="PANTHER" id="PTHR31157">
    <property type="entry name" value="SCP DOMAIN-CONTAINING PROTEIN"/>
    <property type="match status" value="1"/>
</dbReference>
<protein>
    <submittedName>
        <fullName evidence="2">CAP domain-containing protein</fullName>
    </submittedName>
</protein>
<accession>A0ABV2VUV6</accession>
<feature type="domain" description="SCP" evidence="1">
    <location>
        <begin position="10"/>
        <end position="52"/>
    </location>
</feature>
<dbReference type="Proteomes" id="UP001550348">
    <property type="component" value="Unassembled WGS sequence"/>
</dbReference>
<gene>
    <name evidence="2" type="ORF">ABZ071_32815</name>
</gene>
<dbReference type="InterPro" id="IPR014044">
    <property type="entry name" value="CAP_dom"/>
</dbReference>
<keyword evidence="3" id="KW-1185">Reference proteome</keyword>
<dbReference type="InterPro" id="IPR035940">
    <property type="entry name" value="CAP_sf"/>
</dbReference>
<evidence type="ECO:0000313" key="3">
    <source>
        <dbReference type="Proteomes" id="UP001550348"/>
    </source>
</evidence>
<proteinExistence type="predicted"/>
<dbReference type="EMBL" id="JBEXRX010000203">
    <property type="protein sequence ID" value="MEU0156580.1"/>
    <property type="molecule type" value="Genomic_DNA"/>
</dbReference>
<evidence type="ECO:0000259" key="1">
    <source>
        <dbReference type="Pfam" id="PF00188"/>
    </source>
</evidence>